<comment type="caution">
    <text evidence="1">The sequence shown here is derived from an EMBL/GenBank/DDBJ whole genome shotgun (WGS) entry which is preliminary data.</text>
</comment>
<dbReference type="EMBL" id="BARU01046728">
    <property type="protein sequence ID" value="GAH92967.1"/>
    <property type="molecule type" value="Genomic_DNA"/>
</dbReference>
<dbReference type="AlphaFoldDB" id="X1JG77"/>
<protein>
    <submittedName>
        <fullName evidence="1">Uncharacterized protein</fullName>
    </submittedName>
</protein>
<sequence>MYPLRRLSGKMSEESNCYRKNQNLGYLWGWTVSGANRREEPAIYTIRTDPNFKEGKAGK</sequence>
<reference evidence="1" key="1">
    <citation type="journal article" date="2014" name="Front. Microbiol.">
        <title>High frequency of phylogenetically diverse reductive dehalogenase-homologous genes in deep subseafloor sedimentary metagenomes.</title>
        <authorList>
            <person name="Kawai M."/>
            <person name="Futagami T."/>
            <person name="Toyoda A."/>
            <person name="Takaki Y."/>
            <person name="Nishi S."/>
            <person name="Hori S."/>
            <person name="Arai W."/>
            <person name="Tsubouchi T."/>
            <person name="Morono Y."/>
            <person name="Uchiyama I."/>
            <person name="Ito T."/>
            <person name="Fujiyama A."/>
            <person name="Inagaki F."/>
            <person name="Takami H."/>
        </authorList>
    </citation>
    <scope>NUCLEOTIDE SEQUENCE</scope>
    <source>
        <strain evidence="1">Expedition CK06-06</strain>
    </source>
</reference>
<organism evidence="1">
    <name type="scientific">marine sediment metagenome</name>
    <dbReference type="NCBI Taxonomy" id="412755"/>
    <lineage>
        <taxon>unclassified sequences</taxon>
        <taxon>metagenomes</taxon>
        <taxon>ecological metagenomes</taxon>
    </lineage>
</organism>
<evidence type="ECO:0000313" key="1">
    <source>
        <dbReference type="EMBL" id="GAH92967.1"/>
    </source>
</evidence>
<name>X1JG77_9ZZZZ</name>
<proteinExistence type="predicted"/>
<accession>X1JG77</accession>
<gene>
    <name evidence="1" type="ORF">S03H2_70351</name>
</gene>